<dbReference type="AlphaFoldDB" id="A0A699H2V0"/>
<feature type="compositionally biased region" description="Basic and acidic residues" evidence="1">
    <location>
        <begin position="343"/>
        <end position="354"/>
    </location>
</feature>
<sequence length="660" mass="77008">MGKENLESDYPRDFNDEFLIAFKKQFEDKKYPTTTGLSRLIQRTTNINFMFQINYLMLFANCMINCDNTSRLKYHVIKNIRSSDIISDFDWCSFIWDHIKTSKVGWNDMTLQNWYYGPDTVLMLIYETIEAKFESVLTEKRELEDMLKEIIEMHELFYEDEKFELFVKKFKKEFTTCLNRDENKAGISGTRHGNDNDDVDYNGHCNDEDDVGHANHEDVHANEEKEANEATKKKEEAENLAAEKKEKAEKLAIAKKKEAAEKSSCKKAKREKIEAAKKNKQAAQKEKNEKAKKEAKDAEEKKQSPSKKKKINKSEPTAEKGADVSKATTVPKSFKSPKVQQKMFEKGQESTEKPKGKRITKSSVYLKSPNMNTMVKTQDKIDEDEFLCARSVFCMQGDINEVVFNDGKGTIAQRKEMQSLAPGIEIEKQIIDTLVTVLNYEERIRTDGKDFRKRYFPTDAVNKYKQLLNEDKDQAKKYQSFENVIKNQMNASESKKNMKDVKPAFFLTVVSASQYYVIVFNLLKANAIILVNEKHDNYKKYKEVFDLVKVLFLKYLQKHQHPCVEKLSKDKPAKVLKMKSKTEKNKIDSGLYMMMHMELYQGESASNWKTNIIQENNRDYEMQMTSMRMRYTTKILMHEMNTKRGLMSGYAKKFPEDNKD</sequence>
<comment type="caution">
    <text evidence="2">The sequence shown here is derived from an EMBL/GenBank/DDBJ whole genome shotgun (WGS) entry which is preliminary data.</text>
</comment>
<evidence type="ECO:0008006" key="3">
    <source>
        <dbReference type="Google" id="ProtNLM"/>
    </source>
</evidence>
<name>A0A699H2V0_TANCI</name>
<feature type="compositionally biased region" description="Basic and acidic residues" evidence="1">
    <location>
        <begin position="211"/>
        <end position="264"/>
    </location>
</feature>
<gene>
    <name evidence="2" type="ORF">Tci_294602</name>
</gene>
<dbReference type="InterPro" id="IPR038765">
    <property type="entry name" value="Papain-like_cys_pep_sf"/>
</dbReference>
<feature type="compositionally biased region" description="Basic and acidic residues" evidence="1">
    <location>
        <begin position="271"/>
        <end position="303"/>
    </location>
</feature>
<evidence type="ECO:0000256" key="1">
    <source>
        <dbReference type="SAM" id="MobiDB-lite"/>
    </source>
</evidence>
<dbReference type="EMBL" id="BKCJ010096264">
    <property type="protein sequence ID" value="GEX22627.1"/>
    <property type="molecule type" value="Genomic_DNA"/>
</dbReference>
<dbReference type="Gene3D" id="3.40.395.10">
    <property type="entry name" value="Adenoviral Proteinase, Chain A"/>
    <property type="match status" value="1"/>
</dbReference>
<feature type="compositionally biased region" description="Basic and acidic residues" evidence="1">
    <location>
        <begin position="312"/>
        <end position="323"/>
    </location>
</feature>
<dbReference type="SUPFAM" id="SSF54001">
    <property type="entry name" value="Cysteine proteinases"/>
    <property type="match status" value="1"/>
</dbReference>
<reference evidence="2" key="1">
    <citation type="journal article" date="2019" name="Sci. Rep.">
        <title>Draft genome of Tanacetum cinerariifolium, the natural source of mosquito coil.</title>
        <authorList>
            <person name="Yamashiro T."/>
            <person name="Shiraishi A."/>
            <person name="Satake H."/>
            <person name="Nakayama K."/>
        </authorList>
    </citation>
    <scope>NUCLEOTIDE SEQUENCE</scope>
</reference>
<evidence type="ECO:0000313" key="2">
    <source>
        <dbReference type="EMBL" id="GEX22627.1"/>
    </source>
</evidence>
<feature type="region of interest" description="Disordered" evidence="1">
    <location>
        <begin position="183"/>
        <end position="364"/>
    </location>
</feature>
<proteinExistence type="predicted"/>
<protein>
    <recommendedName>
        <fullName evidence="3">Ulp1 protease family, C-terminal catalytic domain-containing protein</fullName>
    </recommendedName>
</protein>
<accession>A0A699H2V0</accession>
<organism evidence="2">
    <name type="scientific">Tanacetum cinerariifolium</name>
    <name type="common">Dalmatian daisy</name>
    <name type="synonym">Chrysanthemum cinerariifolium</name>
    <dbReference type="NCBI Taxonomy" id="118510"/>
    <lineage>
        <taxon>Eukaryota</taxon>
        <taxon>Viridiplantae</taxon>
        <taxon>Streptophyta</taxon>
        <taxon>Embryophyta</taxon>
        <taxon>Tracheophyta</taxon>
        <taxon>Spermatophyta</taxon>
        <taxon>Magnoliopsida</taxon>
        <taxon>eudicotyledons</taxon>
        <taxon>Gunneridae</taxon>
        <taxon>Pentapetalae</taxon>
        <taxon>asterids</taxon>
        <taxon>campanulids</taxon>
        <taxon>Asterales</taxon>
        <taxon>Asteraceae</taxon>
        <taxon>Asteroideae</taxon>
        <taxon>Anthemideae</taxon>
        <taxon>Anthemidinae</taxon>
        <taxon>Tanacetum</taxon>
    </lineage>
</organism>